<dbReference type="PANTHER" id="PTHR42740">
    <property type="entry name" value="RIBONUCLEASE VAPC3"/>
    <property type="match status" value="1"/>
</dbReference>
<dbReference type="AlphaFoldDB" id="A0A318GY77"/>
<keyword evidence="3 6" id="KW-0479">Metal-binding</keyword>
<evidence type="ECO:0000256" key="1">
    <source>
        <dbReference type="ARBA" id="ARBA00022649"/>
    </source>
</evidence>
<organism evidence="8 9">
    <name type="scientific">Sphaerotilus hippei</name>
    <dbReference type="NCBI Taxonomy" id="744406"/>
    <lineage>
        <taxon>Bacteria</taxon>
        <taxon>Pseudomonadati</taxon>
        <taxon>Pseudomonadota</taxon>
        <taxon>Betaproteobacteria</taxon>
        <taxon>Burkholderiales</taxon>
        <taxon>Sphaerotilaceae</taxon>
        <taxon>Sphaerotilus</taxon>
    </lineage>
</organism>
<dbReference type="RefSeq" id="WP_110401178.1">
    <property type="nucleotide sequence ID" value="NZ_QJJS01000011.1"/>
</dbReference>
<keyword evidence="1 6" id="KW-1277">Toxin-antitoxin system</keyword>
<proteinExistence type="inferred from homology"/>
<comment type="function">
    <text evidence="6">Toxic component of a toxin-antitoxin (TA) system. An RNase.</text>
</comment>
<dbReference type="InterPro" id="IPR051749">
    <property type="entry name" value="PINc/VapC_TA_RNase"/>
</dbReference>
<keyword evidence="5 6" id="KW-0460">Magnesium</keyword>
<dbReference type="EC" id="3.1.-.-" evidence="6"/>
<dbReference type="EMBL" id="QJJS01000011">
    <property type="protein sequence ID" value="PXW94923.1"/>
    <property type="molecule type" value="Genomic_DNA"/>
</dbReference>
<feature type="binding site" evidence="6">
    <location>
        <position position="96"/>
    </location>
    <ligand>
        <name>Mg(2+)</name>
        <dbReference type="ChEBI" id="CHEBI:18420"/>
    </ligand>
</feature>
<evidence type="ECO:0000313" key="9">
    <source>
        <dbReference type="Proteomes" id="UP000247811"/>
    </source>
</evidence>
<dbReference type="Proteomes" id="UP000247811">
    <property type="component" value="Unassembled WGS sequence"/>
</dbReference>
<evidence type="ECO:0000256" key="2">
    <source>
        <dbReference type="ARBA" id="ARBA00022722"/>
    </source>
</evidence>
<dbReference type="HAMAP" id="MF_00265">
    <property type="entry name" value="VapC_Nob1"/>
    <property type="match status" value="1"/>
</dbReference>
<protein>
    <recommendedName>
        <fullName evidence="6">Ribonuclease VapC</fullName>
        <shortName evidence="6">RNase VapC</shortName>
        <ecNumber evidence="6">3.1.-.-</ecNumber>
    </recommendedName>
    <alternativeName>
        <fullName evidence="6">Toxin VapC</fullName>
    </alternativeName>
</protein>
<dbReference type="GO" id="GO:0000287">
    <property type="term" value="F:magnesium ion binding"/>
    <property type="evidence" value="ECO:0007669"/>
    <property type="project" value="UniProtKB-UniRule"/>
</dbReference>
<dbReference type="GO" id="GO:0016787">
    <property type="term" value="F:hydrolase activity"/>
    <property type="evidence" value="ECO:0007669"/>
    <property type="project" value="UniProtKB-KW"/>
</dbReference>
<dbReference type="Pfam" id="PF01850">
    <property type="entry name" value="PIN"/>
    <property type="match status" value="1"/>
</dbReference>
<dbReference type="GO" id="GO:0004540">
    <property type="term" value="F:RNA nuclease activity"/>
    <property type="evidence" value="ECO:0007669"/>
    <property type="project" value="InterPro"/>
</dbReference>
<dbReference type="InterPro" id="IPR029060">
    <property type="entry name" value="PIN-like_dom_sf"/>
</dbReference>
<feature type="domain" description="PIN" evidence="7">
    <location>
        <begin position="2"/>
        <end position="118"/>
    </location>
</feature>
<evidence type="ECO:0000259" key="7">
    <source>
        <dbReference type="Pfam" id="PF01850"/>
    </source>
</evidence>
<evidence type="ECO:0000256" key="4">
    <source>
        <dbReference type="ARBA" id="ARBA00022801"/>
    </source>
</evidence>
<keyword evidence="2 6" id="KW-0540">Nuclease</keyword>
<dbReference type="CDD" id="cd18760">
    <property type="entry name" value="PIN_MtVapC3-like"/>
    <property type="match status" value="1"/>
</dbReference>
<evidence type="ECO:0000313" key="8">
    <source>
        <dbReference type="EMBL" id="PXW94923.1"/>
    </source>
</evidence>
<feature type="binding site" evidence="6">
    <location>
        <position position="5"/>
    </location>
    <ligand>
        <name>Mg(2+)</name>
        <dbReference type="ChEBI" id="CHEBI:18420"/>
    </ligand>
</feature>
<keyword evidence="6" id="KW-0800">Toxin</keyword>
<name>A0A318GY77_9BURK</name>
<comment type="caution">
    <text evidence="8">The sequence shown here is derived from an EMBL/GenBank/DDBJ whole genome shotgun (WGS) entry which is preliminary data.</text>
</comment>
<comment type="cofactor">
    <cofactor evidence="6">
        <name>Mg(2+)</name>
        <dbReference type="ChEBI" id="CHEBI:18420"/>
    </cofactor>
</comment>
<dbReference type="InterPro" id="IPR022907">
    <property type="entry name" value="VapC_family"/>
</dbReference>
<gene>
    <name evidence="6" type="primary">vapC</name>
    <name evidence="8" type="ORF">C7444_1115</name>
</gene>
<dbReference type="GO" id="GO:0090729">
    <property type="term" value="F:toxin activity"/>
    <property type="evidence" value="ECO:0007669"/>
    <property type="project" value="UniProtKB-KW"/>
</dbReference>
<comment type="similarity">
    <text evidence="6">Belongs to the PINc/VapC protein family.</text>
</comment>
<reference evidence="8 9" key="1">
    <citation type="submission" date="2018-05" db="EMBL/GenBank/DDBJ databases">
        <title>Genomic Encyclopedia of Type Strains, Phase IV (KMG-IV): sequencing the most valuable type-strain genomes for metagenomic binning, comparative biology and taxonomic classification.</title>
        <authorList>
            <person name="Goeker M."/>
        </authorList>
    </citation>
    <scope>NUCLEOTIDE SEQUENCE [LARGE SCALE GENOMIC DNA]</scope>
    <source>
        <strain evidence="8 9">DSM 566</strain>
    </source>
</reference>
<accession>A0A318GY77</accession>
<evidence type="ECO:0000256" key="3">
    <source>
        <dbReference type="ARBA" id="ARBA00022723"/>
    </source>
</evidence>
<evidence type="ECO:0000256" key="5">
    <source>
        <dbReference type="ARBA" id="ARBA00022842"/>
    </source>
</evidence>
<sequence>MILVDSSVWIDYFRGVVSPQTQRLDALLGHEPLGVGDLILVEVLQGFNADRDFNQARKLLSSLEVIELGGQQMAIQAARNFRTLRASGITVRKTIDTLIATACIEKDLPLLYSDRDFDPFVEHLGLRCALVPD</sequence>
<dbReference type="SUPFAM" id="SSF88723">
    <property type="entry name" value="PIN domain-like"/>
    <property type="match status" value="1"/>
</dbReference>
<keyword evidence="4 6" id="KW-0378">Hydrolase</keyword>
<dbReference type="InterPro" id="IPR002716">
    <property type="entry name" value="PIN_dom"/>
</dbReference>
<dbReference type="Gene3D" id="3.40.50.1010">
    <property type="entry name" value="5'-nuclease"/>
    <property type="match status" value="1"/>
</dbReference>
<keyword evidence="9" id="KW-1185">Reference proteome</keyword>
<evidence type="ECO:0000256" key="6">
    <source>
        <dbReference type="HAMAP-Rule" id="MF_00265"/>
    </source>
</evidence>
<dbReference type="PANTHER" id="PTHR42740:SF1">
    <property type="entry name" value="RIBONUCLEASE VAPC3"/>
    <property type="match status" value="1"/>
</dbReference>
<dbReference type="OrthoDB" id="9811788at2"/>